<sequence length="77" mass="9070">MEKHFELVIMIPTYNEEKRMPLKKDFDFLPRHADVMLRIVNDGSTDNTKVILQNIELSALKTQIRVAHFATEQWLSL</sequence>
<comment type="caution">
    <text evidence="2">The sequence shown here is derived from an EMBL/GenBank/DDBJ whole genome shotgun (WGS) entry which is preliminary data.</text>
</comment>
<feature type="domain" description="Glycosyltransferase 2-like" evidence="1">
    <location>
        <begin position="9"/>
        <end position="72"/>
    </location>
</feature>
<reference evidence="2 3" key="1">
    <citation type="submission" date="2021-05" db="EMBL/GenBank/DDBJ databases">
        <title>A Polyphasic approach of four new species of the genus Ohtaekwangia: Ohtaekwangia histidinii sp. nov., Ohtaekwangia cretensis sp. nov., Ohtaekwangia indiensis sp. nov., Ohtaekwangia reichenbachii sp. nov. from diverse environment.</title>
        <authorList>
            <person name="Octaviana S."/>
        </authorList>
    </citation>
    <scope>NUCLEOTIDE SEQUENCE [LARGE SCALE GENOMIC DNA]</scope>
    <source>
        <strain evidence="2 3">PWU5</strain>
    </source>
</reference>
<name>A0AAP2DZ57_9BACT</name>
<organism evidence="2 3">
    <name type="scientific">Dawidia cretensis</name>
    <dbReference type="NCBI Taxonomy" id="2782350"/>
    <lineage>
        <taxon>Bacteria</taxon>
        <taxon>Pseudomonadati</taxon>
        <taxon>Bacteroidota</taxon>
        <taxon>Cytophagia</taxon>
        <taxon>Cytophagales</taxon>
        <taxon>Chryseotaleaceae</taxon>
        <taxon>Dawidia</taxon>
    </lineage>
</organism>
<dbReference type="Pfam" id="PF00535">
    <property type="entry name" value="Glycos_transf_2"/>
    <property type="match status" value="1"/>
</dbReference>
<proteinExistence type="predicted"/>
<gene>
    <name evidence="2" type="ORF">KK062_12830</name>
</gene>
<dbReference type="AlphaFoldDB" id="A0AAP2DZ57"/>
<dbReference type="RefSeq" id="WP_254084701.1">
    <property type="nucleotide sequence ID" value="NZ_JAHESE010000011.1"/>
</dbReference>
<evidence type="ECO:0000313" key="3">
    <source>
        <dbReference type="Proteomes" id="UP001319080"/>
    </source>
</evidence>
<dbReference type="InterPro" id="IPR001173">
    <property type="entry name" value="Glyco_trans_2-like"/>
</dbReference>
<evidence type="ECO:0000259" key="1">
    <source>
        <dbReference type="Pfam" id="PF00535"/>
    </source>
</evidence>
<protein>
    <recommendedName>
        <fullName evidence="1">Glycosyltransferase 2-like domain-containing protein</fullName>
    </recommendedName>
</protein>
<dbReference type="Proteomes" id="UP001319080">
    <property type="component" value="Unassembled WGS sequence"/>
</dbReference>
<accession>A0AAP2DZ57</accession>
<evidence type="ECO:0000313" key="2">
    <source>
        <dbReference type="EMBL" id="MBT1709119.1"/>
    </source>
</evidence>
<keyword evidence="3" id="KW-1185">Reference proteome</keyword>
<dbReference type="EMBL" id="JAHESE010000011">
    <property type="protein sequence ID" value="MBT1709119.1"/>
    <property type="molecule type" value="Genomic_DNA"/>
</dbReference>